<accession>A0A7R9C4L5</accession>
<proteinExistence type="predicted"/>
<feature type="non-terminal residue" evidence="1">
    <location>
        <position position="110"/>
    </location>
</feature>
<gene>
    <name evidence="1" type="ORF">NMOB1V02_LOCUS13603</name>
</gene>
<dbReference type="EMBL" id="CAJPEX010035799">
    <property type="protein sequence ID" value="CAG0926153.1"/>
    <property type="molecule type" value="Genomic_DNA"/>
</dbReference>
<dbReference type="Proteomes" id="UP000678499">
    <property type="component" value="Unassembled WGS sequence"/>
</dbReference>
<protein>
    <submittedName>
        <fullName evidence="1">Uncharacterized protein</fullName>
    </submittedName>
</protein>
<dbReference type="EMBL" id="OA917836">
    <property type="protein sequence ID" value="CAD7286001.1"/>
    <property type="molecule type" value="Genomic_DNA"/>
</dbReference>
<organism evidence="1">
    <name type="scientific">Notodromas monacha</name>
    <dbReference type="NCBI Taxonomy" id="399045"/>
    <lineage>
        <taxon>Eukaryota</taxon>
        <taxon>Metazoa</taxon>
        <taxon>Ecdysozoa</taxon>
        <taxon>Arthropoda</taxon>
        <taxon>Crustacea</taxon>
        <taxon>Oligostraca</taxon>
        <taxon>Ostracoda</taxon>
        <taxon>Podocopa</taxon>
        <taxon>Podocopida</taxon>
        <taxon>Cypridocopina</taxon>
        <taxon>Cypridoidea</taxon>
        <taxon>Cyprididae</taxon>
        <taxon>Notodromas</taxon>
    </lineage>
</organism>
<evidence type="ECO:0000313" key="1">
    <source>
        <dbReference type="EMBL" id="CAD7286001.1"/>
    </source>
</evidence>
<name>A0A7R9C4L5_9CRUS</name>
<reference evidence="1" key="1">
    <citation type="submission" date="2020-11" db="EMBL/GenBank/DDBJ databases">
        <authorList>
            <person name="Tran Van P."/>
        </authorList>
    </citation>
    <scope>NUCLEOTIDE SEQUENCE</scope>
</reference>
<keyword evidence="2" id="KW-1185">Reference proteome</keyword>
<evidence type="ECO:0000313" key="2">
    <source>
        <dbReference type="Proteomes" id="UP000678499"/>
    </source>
</evidence>
<sequence>MLVFITDYFLVRRRHRLESAQAGMTVGEIVNSIISLDRGLEEIGDKASEIVSRRGSRAHNRLRGFSLNDDERLSMMSSRCCTPVLDDSVAYSVLDETATAAFDSVFDRKA</sequence>
<dbReference type="AlphaFoldDB" id="A0A7R9C4L5"/>